<accession>A0ABU5U4A0</accession>
<organism evidence="3 4">
    <name type="scientific">Limnoraphis robusta CCNP1315</name>
    <dbReference type="NCBI Taxonomy" id="3110306"/>
    <lineage>
        <taxon>Bacteria</taxon>
        <taxon>Bacillati</taxon>
        <taxon>Cyanobacteriota</taxon>
        <taxon>Cyanophyceae</taxon>
        <taxon>Oscillatoriophycideae</taxon>
        <taxon>Oscillatoriales</taxon>
        <taxon>Sirenicapillariaceae</taxon>
        <taxon>Limnoraphis</taxon>
    </lineage>
</organism>
<reference evidence="3 4" key="1">
    <citation type="submission" date="2023-12" db="EMBL/GenBank/DDBJ databases">
        <title>Baltic Sea Cyanobacteria.</title>
        <authorList>
            <person name="Delbaje E."/>
            <person name="Fewer D.P."/>
            <person name="Shishido T.K."/>
        </authorList>
    </citation>
    <scope>NUCLEOTIDE SEQUENCE [LARGE SCALE GENOMIC DNA]</scope>
    <source>
        <strain evidence="3 4">CCNP 1315</strain>
    </source>
</reference>
<comment type="caution">
    <text evidence="3">The sequence shown here is derived from an EMBL/GenBank/DDBJ whole genome shotgun (WGS) entry which is preliminary data.</text>
</comment>
<evidence type="ECO:0000313" key="3">
    <source>
        <dbReference type="EMBL" id="MEA5521890.1"/>
    </source>
</evidence>
<feature type="domain" description="Calcineurin-like phosphoesterase" evidence="2">
    <location>
        <begin position="64"/>
        <end position="283"/>
    </location>
</feature>
<evidence type="ECO:0000259" key="2">
    <source>
        <dbReference type="Pfam" id="PF00149"/>
    </source>
</evidence>
<evidence type="ECO:0000256" key="1">
    <source>
        <dbReference type="ARBA" id="ARBA00022729"/>
    </source>
</evidence>
<dbReference type="Pfam" id="PF00149">
    <property type="entry name" value="Metallophos"/>
    <property type="match status" value="1"/>
</dbReference>
<dbReference type="Proteomes" id="UP001301728">
    <property type="component" value="Unassembled WGS sequence"/>
</dbReference>
<gene>
    <name evidence="3" type="ORF">VB854_23400</name>
</gene>
<keyword evidence="1" id="KW-0732">Signal</keyword>
<dbReference type="PANTHER" id="PTHR22953">
    <property type="entry name" value="ACID PHOSPHATASE RELATED"/>
    <property type="match status" value="1"/>
</dbReference>
<dbReference type="EMBL" id="JAYGHT010000140">
    <property type="protein sequence ID" value="MEA5521890.1"/>
    <property type="molecule type" value="Genomic_DNA"/>
</dbReference>
<dbReference type="SUPFAM" id="SSF56300">
    <property type="entry name" value="Metallo-dependent phosphatases"/>
    <property type="match status" value="1"/>
</dbReference>
<proteinExistence type="predicted"/>
<protein>
    <submittedName>
        <fullName evidence="3">Metallophosphoesterase</fullName>
    </submittedName>
</protein>
<dbReference type="InterPro" id="IPR039331">
    <property type="entry name" value="PAPs-like"/>
</dbReference>
<sequence length="363" mass="40900">MNFNRRKFIILLGSILGVVSAIYLGKSDTNQDNQFVNISEPEPPLPPLKIAPEGLFAPVKGDVRLVIISDLNSRYGSTTYEPQVTQAVALIPQWKPDLILCVGDMVAGQKLSLSEANIQAMWEGFERDIASPLRQDKLPFAMTMGNHDGSGTLSDQGQFIFEKERRLAQAYWKQHKSDLNLNFIDDSGFPFYYSFLQNEIFYLVWDASTFNIPTQQINWIKNSLASSQAKTAKLRIVMGHLPLYAVAVGRDKFGEVLTQAEELQTVLEENNVHLYISGHHHAYFPAYKNQLKLLHAGALGSGPRSLLNSNLSPRNTLTVVDINLSPKTTVYTTYDMKTLEVINLRELPEKIDSLNRWVLREEG</sequence>
<dbReference type="InterPro" id="IPR029052">
    <property type="entry name" value="Metallo-depent_PP-like"/>
</dbReference>
<name>A0ABU5U4A0_9CYAN</name>
<dbReference type="PANTHER" id="PTHR22953:SF153">
    <property type="entry name" value="PURPLE ACID PHOSPHATASE"/>
    <property type="match status" value="1"/>
</dbReference>
<evidence type="ECO:0000313" key="4">
    <source>
        <dbReference type="Proteomes" id="UP001301728"/>
    </source>
</evidence>
<dbReference type="Gene3D" id="3.60.21.10">
    <property type="match status" value="1"/>
</dbReference>
<dbReference type="RefSeq" id="WP_323272933.1">
    <property type="nucleotide sequence ID" value="NZ_JAYGHT010000140.1"/>
</dbReference>
<dbReference type="InterPro" id="IPR004843">
    <property type="entry name" value="Calcineurin-like_PHP"/>
</dbReference>
<keyword evidence="4" id="KW-1185">Reference proteome</keyword>